<feature type="domain" description="Aminoglycoside phosphotransferase" evidence="1">
    <location>
        <begin position="21"/>
        <end position="233"/>
    </location>
</feature>
<dbReference type="GO" id="GO:0016301">
    <property type="term" value="F:kinase activity"/>
    <property type="evidence" value="ECO:0007669"/>
    <property type="project" value="UniProtKB-KW"/>
</dbReference>
<organism evidence="2">
    <name type="scientific">hydrothermal vent metagenome</name>
    <dbReference type="NCBI Taxonomy" id="652676"/>
    <lineage>
        <taxon>unclassified sequences</taxon>
        <taxon>metagenomes</taxon>
        <taxon>ecological metagenomes</taxon>
    </lineage>
</organism>
<gene>
    <name evidence="2" type="ORF">MNB_SV-6-1487</name>
</gene>
<dbReference type="SUPFAM" id="SSF56112">
    <property type="entry name" value="Protein kinase-like (PK-like)"/>
    <property type="match status" value="1"/>
</dbReference>
<dbReference type="Pfam" id="PF01636">
    <property type="entry name" value="APH"/>
    <property type="match status" value="1"/>
</dbReference>
<evidence type="ECO:0000259" key="1">
    <source>
        <dbReference type="Pfam" id="PF01636"/>
    </source>
</evidence>
<dbReference type="InterPro" id="IPR002575">
    <property type="entry name" value="Aminoglycoside_PTrfase"/>
</dbReference>
<dbReference type="EMBL" id="FPHC01000070">
    <property type="protein sequence ID" value="SFV64141.1"/>
    <property type="molecule type" value="Genomic_DNA"/>
</dbReference>
<name>A0A1W1CEI9_9ZZZZ</name>
<evidence type="ECO:0000313" key="2">
    <source>
        <dbReference type="EMBL" id="SFV64141.1"/>
    </source>
</evidence>
<dbReference type="InterPro" id="IPR011009">
    <property type="entry name" value="Kinase-like_dom_sf"/>
</dbReference>
<reference evidence="2" key="1">
    <citation type="submission" date="2016-10" db="EMBL/GenBank/DDBJ databases">
        <authorList>
            <person name="de Groot N.N."/>
        </authorList>
    </citation>
    <scope>NUCLEOTIDE SEQUENCE</scope>
</reference>
<proteinExistence type="predicted"/>
<sequence length="315" mass="37115">MNIDVKVLNWLKSNSIEYDKIEVVSADASFRSYYRIYKGKMTKIVMDSSLQKDSLVPFVEITNRLQSVNRPKIYTTDLKRGFLLMEDLGNIDLFSVLREDNFKYFYEKIIDEIVKMQTIKIDGLPMYDRDFLHFEMSLMKEWYLDKYLKAEIDPKREKIIKESMDAILEVVLSQPCNLFVHRDLHSRNIMVGENDKLFIIDYQDARVGAVTYDLVSILRDCYISFDSSSIEELALRFRDRAGLVVDNKTFLKWFDFTGLQRHIKVLGIFARLSIRDGKDRYLDDLPQVLEYIYSVGAKYDETMDLVKVIKDVNLK</sequence>
<accession>A0A1W1CEI9</accession>
<keyword evidence="2" id="KW-0808">Transferase</keyword>
<dbReference type="Gene3D" id="3.90.1200.10">
    <property type="match status" value="1"/>
</dbReference>
<protein>
    <submittedName>
        <fullName evidence="2">COG3178: Predicted phosphotransferase related to Ser/Thr protein kinases</fullName>
    </submittedName>
</protein>
<dbReference type="Gene3D" id="3.30.200.20">
    <property type="entry name" value="Phosphorylase Kinase, domain 1"/>
    <property type="match status" value="1"/>
</dbReference>
<keyword evidence="2" id="KW-0418">Kinase</keyword>
<dbReference type="AlphaFoldDB" id="A0A1W1CEI9"/>